<feature type="binding site" evidence="9">
    <location>
        <position position="41"/>
    </location>
    <ligand>
        <name>dimethylallyl diphosphate</name>
        <dbReference type="ChEBI" id="CHEBI:57623"/>
    </ligand>
</feature>
<dbReference type="GO" id="GO:0019288">
    <property type="term" value="P:isopentenyl diphosphate biosynthetic process, methylerythritol 4-phosphate pathway"/>
    <property type="evidence" value="ECO:0007669"/>
    <property type="project" value="UniProtKB-UniRule"/>
</dbReference>
<comment type="catalytic activity">
    <reaction evidence="9">
        <text>isopentenyl diphosphate + 2 oxidized [2Fe-2S]-[ferredoxin] + H2O = (2E)-4-hydroxy-3-methylbut-2-enyl diphosphate + 2 reduced [2Fe-2S]-[ferredoxin] + 2 H(+)</text>
        <dbReference type="Rhea" id="RHEA:24488"/>
        <dbReference type="Rhea" id="RHEA-COMP:10000"/>
        <dbReference type="Rhea" id="RHEA-COMP:10001"/>
        <dbReference type="ChEBI" id="CHEBI:15377"/>
        <dbReference type="ChEBI" id="CHEBI:15378"/>
        <dbReference type="ChEBI" id="CHEBI:33737"/>
        <dbReference type="ChEBI" id="CHEBI:33738"/>
        <dbReference type="ChEBI" id="CHEBI:128753"/>
        <dbReference type="ChEBI" id="CHEBI:128769"/>
        <dbReference type="EC" id="1.17.7.4"/>
    </reaction>
</comment>
<feature type="binding site" evidence="9">
    <location>
        <position position="73"/>
    </location>
    <ligand>
        <name>isopentenyl diphosphate</name>
        <dbReference type="ChEBI" id="CHEBI:128769"/>
    </ligand>
</feature>
<accession>A0A8J6MXB2</accession>
<keyword evidence="8 10" id="KW-0472">Membrane</keyword>
<keyword evidence="4 9" id="KW-0479">Metal-binding</keyword>
<keyword evidence="9" id="KW-0414">Isoprene biosynthesis</keyword>
<dbReference type="NCBIfam" id="TIGR00216">
    <property type="entry name" value="ispH_lytB"/>
    <property type="match status" value="1"/>
</dbReference>
<keyword evidence="3 10" id="KW-0812">Transmembrane</keyword>
<dbReference type="Pfam" id="PF02401">
    <property type="entry name" value="LYTB"/>
    <property type="match status" value="1"/>
</dbReference>
<evidence type="ECO:0000256" key="4">
    <source>
        <dbReference type="ARBA" id="ARBA00022723"/>
    </source>
</evidence>
<evidence type="ECO:0000256" key="9">
    <source>
        <dbReference type="HAMAP-Rule" id="MF_00191"/>
    </source>
</evidence>
<feature type="binding site" evidence="9">
    <location>
        <position position="219"/>
    </location>
    <ligand>
        <name>isopentenyl diphosphate</name>
        <dbReference type="ChEBI" id="CHEBI:128769"/>
    </ligand>
</feature>
<evidence type="ECO:0000256" key="10">
    <source>
        <dbReference type="SAM" id="Phobius"/>
    </source>
</evidence>
<feature type="binding site" evidence="9">
    <location>
        <position position="217"/>
    </location>
    <ligand>
        <name>isopentenyl diphosphate</name>
        <dbReference type="ChEBI" id="CHEBI:128769"/>
    </ligand>
</feature>
<feature type="transmembrane region" description="Helical" evidence="10">
    <location>
        <begin position="522"/>
        <end position="544"/>
    </location>
</feature>
<feature type="transmembrane region" description="Helical" evidence="10">
    <location>
        <begin position="365"/>
        <end position="384"/>
    </location>
</feature>
<dbReference type="UniPathway" id="UPA00056">
    <property type="reaction ID" value="UER00097"/>
</dbReference>
<comment type="function">
    <text evidence="9">Catalyzes the conversion of 1-hydroxy-2-methyl-2-(E)-butenyl 4-diphosphate (HMBPP) into a mixture of isopentenyl diphosphate (IPP) and dimethylallyl diphosphate (DMAPP). Acts in the terminal step of the DOXP/MEP pathway for isoprenoid precursor biosynthesis.</text>
</comment>
<feature type="transmembrane region" description="Helical" evidence="10">
    <location>
        <begin position="324"/>
        <end position="344"/>
    </location>
</feature>
<sequence>MKVILAKTAGFCMGVRRAMEIVMAETNKKEGPLFTFGPLIHNQQVLDLLETKGVSATDDLNGLTTGRIVIRAHGIPPGQHLELEKTGLRVIDATCPKVTRVQAIIRHHTNKGRLAIIVGDRDHAEVIGLMGYSKTPAHVIQGENDVAELPHMDSPFVVAQTTQDEKNFRNVVKALKQRFPDLLVFETICDATQERQQEVRAFKDQVDAVVVVGGYHSGNTQRLAQISEGEHLPTFHVETEKDLNRNSFSGMKIIALTAGASTPHWMIKNVLKKLEGIHNLKEIFLTRWAKQAFRFLVLSNLFVALGAFSFAYAASMLAGREPNLAFPLLTFLYLYAMHIFNRFLDKGASAYNDPDRAAFLKTHKGLLNITGITALVLALVLSYIIGVVTFIALTSLSLLGIIYSIPLVPEQFRQKYRYVKIKDIPGSRSLSEALAWVAVIVILPMLETVGGKLLPAIITGLIVFSWSYARAILFSLFQVQGDLMVGTETLPITLGERRTLLFLKIVLIASAFILIISPTIGIAGPICYLMLVPLFTLSLSLVAYEKQWLYPGIALEALVESNFLLTGLLALIWQIFSWQP</sequence>
<feature type="binding site" evidence="9">
    <location>
        <position position="217"/>
    </location>
    <ligand>
        <name>dimethylallyl diphosphate</name>
        <dbReference type="ChEBI" id="CHEBI:57623"/>
    </ligand>
</feature>
<feature type="transmembrane region" description="Helical" evidence="10">
    <location>
        <begin position="453"/>
        <end position="477"/>
    </location>
</feature>
<protein>
    <recommendedName>
        <fullName evidence="9">4-hydroxy-3-methylbut-2-enyl diphosphate reductase</fullName>
        <shortName evidence="9">HMBPP reductase</shortName>
        <ecNumber evidence="9">1.17.7.4</ecNumber>
    </recommendedName>
</protein>
<feature type="binding site" evidence="9">
    <location>
        <position position="261"/>
    </location>
    <ligand>
        <name>(2E)-4-hydroxy-3-methylbut-2-enyl diphosphate</name>
        <dbReference type="ChEBI" id="CHEBI:128753"/>
    </ligand>
</feature>
<evidence type="ECO:0000256" key="5">
    <source>
        <dbReference type="ARBA" id="ARBA00022989"/>
    </source>
</evidence>
<dbReference type="GO" id="GO:0051539">
    <property type="term" value="F:4 iron, 4 sulfur cluster binding"/>
    <property type="evidence" value="ECO:0007669"/>
    <property type="project" value="UniProtKB-UniRule"/>
</dbReference>
<dbReference type="CDD" id="cd13944">
    <property type="entry name" value="lytB_ispH"/>
    <property type="match status" value="1"/>
</dbReference>
<feature type="binding site" evidence="9">
    <location>
        <position position="41"/>
    </location>
    <ligand>
        <name>(2E)-4-hydroxy-3-methylbut-2-enyl diphosphate</name>
        <dbReference type="ChEBI" id="CHEBI:128753"/>
    </ligand>
</feature>
<evidence type="ECO:0000256" key="3">
    <source>
        <dbReference type="ARBA" id="ARBA00022692"/>
    </source>
</evidence>
<keyword evidence="6 9" id="KW-0408">Iron</keyword>
<feature type="binding site" evidence="9">
    <location>
        <position position="161"/>
    </location>
    <ligand>
        <name>(2E)-4-hydroxy-3-methylbut-2-enyl diphosphate</name>
        <dbReference type="ChEBI" id="CHEBI:128753"/>
    </ligand>
</feature>
<dbReference type="CDD" id="cd13967">
    <property type="entry name" value="PT_UbiA_5"/>
    <property type="match status" value="1"/>
</dbReference>
<comment type="cofactor">
    <cofactor evidence="9">
        <name>[4Fe-4S] cluster</name>
        <dbReference type="ChEBI" id="CHEBI:49883"/>
    </cofactor>
    <text evidence="9">Binds 1 [4Fe-4S] cluster per subunit.</text>
</comment>
<feature type="transmembrane region" description="Helical" evidence="10">
    <location>
        <begin position="553"/>
        <end position="576"/>
    </location>
</feature>
<comment type="similarity">
    <text evidence="9">Belongs to the IspH family.</text>
</comment>
<dbReference type="GO" id="GO:0051745">
    <property type="term" value="F:4-hydroxy-3-methylbut-2-enyl diphosphate reductase activity"/>
    <property type="evidence" value="ECO:0007669"/>
    <property type="project" value="UniProtKB-UniRule"/>
</dbReference>
<comment type="subcellular location">
    <subcellularLocation>
        <location evidence="1">Membrane</location>
        <topology evidence="1">Multi-pass membrane protein</topology>
    </subcellularLocation>
</comment>
<dbReference type="GO" id="GO:0016765">
    <property type="term" value="F:transferase activity, transferring alkyl or aryl (other than methyl) groups"/>
    <property type="evidence" value="ECO:0007669"/>
    <property type="project" value="InterPro"/>
</dbReference>
<keyword evidence="9 11" id="KW-0560">Oxidoreductase</keyword>
<dbReference type="Pfam" id="PF01040">
    <property type="entry name" value="UbiA"/>
    <property type="match status" value="1"/>
</dbReference>
<dbReference type="Gene3D" id="3.40.50.11270">
    <property type="match status" value="1"/>
</dbReference>
<evidence type="ECO:0000256" key="1">
    <source>
        <dbReference type="ARBA" id="ARBA00004141"/>
    </source>
</evidence>
<feature type="transmembrane region" description="Helical" evidence="10">
    <location>
        <begin position="295"/>
        <end position="318"/>
    </location>
</feature>
<feature type="binding site" evidence="9">
    <location>
        <position position="261"/>
    </location>
    <ligand>
        <name>dimethylallyl diphosphate</name>
        <dbReference type="ChEBI" id="CHEBI:57623"/>
    </ligand>
</feature>
<feature type="transmembrane region" description="Helical" evidence="10">
    <location>
        <begin position="429"/>
        <end position="447"/>
    </location>
</feature>
<comment type="pathway">
    <text evidence="9">Isoprenoid biosynthesis; dimethylallyl diphosphate biosynthesis; dimethylallyl diphosphate from (2E)-4-hydroxy-3-methylbutenyl diphosphate: step 1/1.</text>
</comment>
<evidence type="ECO:0000313" key="11">
    <source>
        <dbReference type="EMBL" id="MBC8176460.1"/>
    </source>
</evidence>
<dbReference type="PANTHER" id="PTHR30426">
    <property type="entry name" value="4-HYDROXY-3-METHYLBUT-2-ENYL DIPHOSPHATE REDUCTASE"/>
    <property type="match status" value="1"/>
</dbReference>
<dbReference type="AlphaFoldDB" id="A0A8J6MXB2"/>
<evidence type="ECO:0000256" key="7">
    <source>
        <dbReference type="ARBA" id="ARBA00023014"/>
    </source>
</evidence>
<feature type="binding site" evidence="9">
    <location>
        <position position="219"/>
    </location>
    <ligand>
        <name>dimethylallyl diphosphate</name>
        <dbReference type="ChEBI" id="CHEBI:57623"/>
    </ligand>
</feature>
<feature type="transmembrane region" description="Helical" evidence="10">
    <location>
        <begin position="390"/>
        <end position="408"/>
    </location>
</feature>
<organism evidence="11 12">
    <name type="scientific">Candidatus Desulfacyla euxinica</name>
    <dbReference type="NCBI Taxonomy" id="2841693"/>
    <lineage>
        <taxon>Bacteria</taxon>
        <taxon>Deltaproteobacteria</taxon>
        <taxon>Candidatus Desulfacyla</taxon>
    </lineage>
</organism>
<comment type="catalytic activity">
    <reaction evidence="9">
        <text>dimethylallyl diphosphate + 2 oxidized [2Fe-2S]-[ferredoxin] + H2O = (2E)-4-hydroxy-3-methylbut-2-enyl diphosphate + 2 reduced [2Fe-2S]-[ferredoxin] + 2 H(+)</text>
        <dbReference type="Rhea" id="RHEA:24825"/>
        <dbReference type="Rhea" id="RHEA-COMP:10000"/>
        <dbReference type="Rhea" id="RHEA-COMP:10001"/>
        <dbReference type="ChEBI" id="CHEBI:15377"/>
        <dbReference type="ChEBI" id="CHEBI:15378"/>
        <dbReference type="ChEBI" id="CHEBI:33737"/>
        <dbReference type="ChEBI" id="CHEBI:33738"/>
        <dbReference type="ChEBI" id="CHEBI:57623"/>
        <dbReference type="ChEBI" id="CHEBI:128753"/>
        <dbReference type="EC" id="1.17.7.4"/>
    </reaction>
</comment>
<dbReference type="Gene3D" id="3.40.1010.20">
    <property type="entry name" value="4-hydroxy-3-methylbut-2-enyl diphosphate reductase, catalytic domain"/>
    <property type="match status" value="2"/>
</dbReference>
<feature type="binding site" evidence="9">
    <location>
        <position position="73"/>
    </location>
    <ligand>
        <name>(2E)-4-hydroxy-3-methylbut-2-enyl diphosphate</name>
        <dbReference type="ChEBI" id="CHEBI:128753"/>
    </ligand>
</feature>
<dbReference type="GO" id="GO:0016114">
    <property type="term" value="P:terpenoid biosynthetic process"/>
    <property type="evidence" value="ECO:0007669"/>
    <property type="project" value="UniProtKB-UniRule"/>
</dbReference>
<feature type="transmembrane region" description="Helical" evidence="10">
    <location>
        <begin position="498"/>
        <end position="516"/>
    </location>
</feature>
<keyword evidence="7 9" id="KW-0411">Iron-sulfur</keyword>
<comment type="caution">
    <text evidence="11">The sequence shown here is derived from an EMBL/GenBank/DDBJ whole genome shotgun (WGS) entry which is preliminary data.</text>
</comment>
<feature type="binding site" evidence="9">
    <location>
        <position position="123"/>
    </location>
    <ligand>
        <name>dimethylallyl diphosphate</name>
        <dbReference type="ChEBI" id="CHEBI:57623"/>
    </ligand>
</feature>
<feature type="binding site" evidence="9">
    <location>
        <position position="261"/>
    </location>
    <ligand>
        <name>isopentenyl diphosphate</name>
        <dbReference type="ChEBI" id="CHEBI:128769"/>
    </ligand>
</feature>
<gene>
    <name evidence="9 11" type="primary">ispH</name>
    <name evidence="11" type="ORF">H8E19_03570</name>
</gene>
<comment type="pathway">
    <text evidence="9">Isoprenoid biosynthesis; isopentenyl diphosphate biosynthesis via DXP pathway; isopentenyl diphosphate from 1-deoxy-D-xylulose 5-phosphate: step 6/6.</text>
</comment>
<feature type="binding site" evidence="9">
    <location>
        <position position="41"/>
    </location>
    <ligand>
        <name>isopentenyl diphosphate</name>
        <dbReference type="ChEBI" id="CHEBI:128769"/>
    </ligand>
</feature>
<name>A0A8J6MXB2_9DELT</name>
<dbReference type="UniPathway" id="UPA00059">
    <property type="reaction ID" value="UER00105"/>
</dbReference>
<feature type="binding site" evidence="9">
    <location>
        <position position="217"/>
    </location>
    <ligand>
        <name>(2E)-4-hydroxy-3-methylbut-2-enyl diphosphate</name>
        <dbReference type="ChEBI" id="CHEBI:128753"/>
    </ligand>
</feature>
<evidence type="ECO:0000256" key="8">
    <source>
        <dbReference type="ARBA" id="ARBA00023136"/>
    </source>
</evidence>
<feature type="binding site" evidence="9">
    <location>
        <position position="219"/>
    </location>
    <ligand>
        <name>(2E)-4-hydroxy-3-methylbut-2-enyl diphosphate</name>
        <dbReference type="ChEBI" id="CHEBI:128753"/>
    </ligand>
</feature>
<dbReference type="EMBL" id="JACNJD010000137">
    <property type="protein sequence ID" value="MBC8176460.1"/>
    <property type="molecule type" value="Genomic_DNA"/>
</dbReference>
<feature type="binding site" evidence="9">
    <location>
        <position position="95"/>
    </location>
    <ligand>
        <name>[4Fe-4S] cluster</name>
        <dbReference type="ChEBI" id="CHEBI:49883"/>
    </ligand>
</feature>
<dbReference type="HAMAP" id="MF_00191">
    <property type="entry name" value="IspH"/>
    <property type="match status" value="1"/>
</dbReference>
<dbReference type="EC" id="1.17.7.4" evidence="9"/>
<feature type="binding site" evidence="9">
    <location>
        <position position="12"/>
    </location>
    <ligand>
        <name>[4Fe-4S] cluster</name>
        <dbReference type="ChEBI" id="CHEBI:49883"/>
    </ligand>
</feature>
<dbReference type="PANTHER" id="PTHR30426:SF0">
    <property type="entry name" value="4-HYDROXY-3-METHYLBUT-2-ENYL DIPHOSPHATE REDUCTASE"/>
    <property type="match status" value="1"/>
</dbReference>
<dbReference type="InterPro" id="IPR003451">
    <property type="entry name" value="LytB/IspH"/>
</dbReference>
<proteinExistence type="inferred from homology"/>
<dbReference type="Proteomes" id="UP000650524">
    <property type="component" value="Unassembled WGS sequence"/>
</dbReference>
<evidence type="ECO:0000256" key="2">
    <source>
        <dbReference type="ARBA" id="ARBA00022485"/>
    </source>
</evidence>
<keyword evidence="5 10" id="KW-1133">Transmembrane helix</keyword>
<feature type="binding site" evidence="9">
    <location>
        <position position="123"/>
    </location>
    <ligand>
        <name>(2E)-4-hydroxy-3-methylbut-2-enyl diphosphate</name>
        <dbReference type="ChEBI" id="CHEBI:128753"/>
    </ligand>
</feature>
<evidence type="ECO:0000256" key="6">
    <source>
        <dbReference type="ARBA" id="ARBA00023004"/>
    </source>
</evidence>
<feature type="active site" description="Proton donor" evidence="9">
    <location>
        <position position="125"/>
    </location>
</feature>
<feature type="binding site" evidence="9">
    <location>
        <position position="73"/>
    </location>
    <ligand>
        <name>dimethylallyl diphosphate</name>
        <dbReference type="ChEBI" id="CHEBI:57623"/>
    </ligand>
</feature>
<evidence type="ECO:0000313" key="12">
    <source>
        <dbReference type="Proteomes" id="UP000650524"/>
    </source>
</evidence>
<comment type="caution">
    <text evidence="9">Lacks conserved residue(s) required for the propagation of feature annotation.</text>
</comment>
<dbReference type="GO" id="GO:0016020">
    <property type="term" value="C:membrane"/>
    <property type="evidence" value="ECO:0007669"/>
    <property type="project" value="UniProtKB-SubCell"/>
</dbReference>
<feature type="binding site" evidence="9">
    <location>
        <position position="123"/>
    </location>
    <ligand>
        <name>isopentenyl diphosphate</name>
        <dbReference type="ChEBI" id="CHEBI:128769"/>
    </ligand>
</feature>
<keyword evidence="2 9" id="KW-0004">4Fe-4S</keyword>
<feature type="binding site" evidence="9">
    <location>
        <position position="189"/>
    </location>
    <ligand>
        <name>[4Fe-4S] cluster</name>
        <dbReference type="ChEBI" id="CHEBI:49883"/>
    </ligand>
</feature>
<reference evidence="11 12" key="1">
    <citation type="submission" date="2020-08" db="EMBL/GenBank/DDBJ databases">
        <title>Bridging the membrane lipid divide: bacteria of the FCB group superphylum have the potential to synthesize archaeal ether lipids.</title>
        <authorList>
            <person name="Villanueva L."/>
            <person name="Von Meijenfeldt F.A.B."/>
            <person name="Westbye A.B."/>
            <person name="Yadav S."/>
            <person name="Hopmans E.C."/>
            <person name="Dutilh B.E."/>
            <person name="Sinninghe Damste J.S."/>
        </authorList>
    </citation>
    <scope>NUCLEOTIDE SEQUENCE [LARGE SCALE GENOMIC DNA]</scope>
    <source>
        <strain evidence="11">NIOZ-UU27</strain>
    </source>
</reference>
<dbReference type="InterPro" id="IPR000537">
    <property type="entry name" value="UbiA_prenyltransferase"/>
</dbReference>
<dbReference type="GO" id="GO:0050992">
    <property type="term" value="P:dimethylallyl diphosphate biosynthetic process"/>
    <property type="evidence" value="ECO:0007669"/>
    <property type="project" value="UniProtKB-UniRule"/>
</dbReference>
<dbReference type="GO" id="GO:0046872">
    <property type="term" value="F:metal ion binding"/>
    <property type="evidence" value="ECO:0007669"/>
    <property type="project" value="UniProtKB-KW"/>
</dbReference>